<dbReference type="AlphaFoldDB" id="A0A8C0LI57"/>
<dbReference type="GeneTree" id="ENSGT00900000143716"/>
<protein>
    <submittedName>
        <fullName evidence="2">Uncharacterized protein</fullName>
    </submittedName>
</protein>
<reference evidence="2" key="2">
    <citation type="submission" date="2025-09" db="UniProtKB">
        <authorList>
            <consortium name="Ensembl"/>
        </authorList>
    </citation>
    <scope>IDENTIFICATION</scope>
</reference>
<proteinExistence type="predicted"/>
<feature type="region of interest" description="Disordered" evidence="1">
    <location>
        <begin position="131"/>
        <end position="154"/>
    </location>
</feature>
<name>A0A8C0LI57_CANLU</name>
<dbReference type="Proteomes" id="UP000694391">
    <property type="component" value="Unplaced"/>
</dbReference>
<evidence type="ECO:0000313" key="2">
    <source>
        <dbReference type="Ensembl" id="ENSCAFP00020032669.1"/>
    </source>
</evidence>
<sequence>MFYRHLSIHRRVTPVVVITDMRKCETPQILHHQIKCCGDLIVLKTNIVMAQVTVRPKMCIFTELEKGMVGPVTLHKKIHTTTVLFIVQIHILLIQAIIQAKLQIHLMILQMTGLSILALLGKNTTTIVEPKFHNGKNQKSGLKENRDKKKQTRWRLTASQKIGITEGR</sequence>
<organism evidence="2 3">
    <name type="scientific">Canis lupus dingo</name>
    <name type="common">dingo</name>
    <dbReference type="NCBI Taxonomy" id="286419"/>
    <lineage>
        <taxon>Eukaryota</taxon>
        <taxon>Metazoa</taxon>
        <taxon>Chordata</taxon>
        <taxon>Craniata</taxon>
        <taxon>Vertebrata</taxon>
        <taxon>Euteleostomi</taxon>
        <taxon>Mammalia</taxon>
        <taxon>Eutheria</taxon>
        <taxon>Laurasiatheria</taxon>
        <taxon>Carnivora</taxon>
        <taxon>Caniformia</taxon>
        <taxon>Canidae</taxon>
        <taxon>Canis</taxon>
    </lineage>
</organism>
<dbReference type="Ensembl" id="ENSCAFT00020037719.1">
    <property type="protein sequence ID" value="ENSCAFP00020032669.1"/>
    <property type="gene ID" value="ENSCAFG00020025439.1"/>
</dbReference>
<evidence type="ECO:0000256" key="1">
    <source>
        <dbReference type="SAM" id="MobiDB-lite"/>
    </source>
</evidence>
<evidence type="ECO:0000313" key="3">
    <source>
        <dbReference type="Proteomes" id="UP000694391"/>
    </source>
</evidence>
<reference evidence="2" key="1">
    <citation type="submission" date="2025-08" db="UniProtKB">
        <authorList>
            <consortium name="Ensembl"/>
        </authorList>
    </citation>
    <scope>IDENTIFICATION</scope>
</reference>
<keyword evidence="3" id="KW-1185">Reference proteome</keyword>
<accession>A0A8C0LI57</accession>